<evidence type="ECO:0000313" key="6">
    <source>
        <dbReference type="Proteomes" id="UP000518266"/>
    </source>
</evidence>
<dbReference type="OrthoDB" id="9927874at2759"/>
<name>A0A7J5XHZ7_DISMA</name>
<gene>
    <name evidence="5" type="ORF">F7725_004186</name>
</gene>
<keyword evidence="1 2" id="KW-0728">SH3 domain</keyword>
<dbReference type="InterPro" id="IPR036028">
    <property type="entry name" value="SH3-like_dom_sf"/>
</dbReference>
<feature type="domain" description="SH3" evidence="4">
    <location>
        <begin position="1"/>
        <end position="55"/>
    </location>
</feature>
<dbReference type="Gene3D" id="2.30.30.40">
    <property type="entry name" value="SH3 Domains"/>
    <property type="match status" value="1"/>
</dbReference>
<dbReference type="SUPFAM" id="SSF50044">
    <property type="entry name" value="SH3-domain"/>
    <property type="match status" value="1"/>
</dbReference>
<feature type="region of interest" description="Disordered" evidence="3">
    <location>
        <begin position="90"/>
        <end position="124"/>
    </location>
</feature>
<dbReference type="Proteomes" id="UP000518266">
    <property type="component" value="Unassembled WGS sequence"/>
</dbReference>
<protein>
    <recommendedName>
        <fullName evidence="4">SH3 domain-containing protein</fullName>
    </recommendedName>
</protein>
<organism evidence="5 6">
    <name type="scientific">Dissostichus mawsoni</name>
    <name type="common">Antarctic cod</name>
    <dbReference type="NCBI Taxonomy" id="36200"/>
    <lineage>
        <taxon>Eukaryota</taxon>
        <taxon>Metazoa</taxon>
        <taxon>Chordata</taxon>
        <taxon>Craniata</taxon>
        <taxon>Vertebrata</taxon>
        <taxon>Euteleostomi</taxon>
        <taxon>Actinopterygii</taxon>
        <taxon>Neopterygii</taxon>
        <taxon>Teleostei</taxon>
        <taxon>Neoteleostei</taxon>
        <taxon>Acanthomorphata</taxon>
        <taxon>Eupercaria</taxon>
        <taxon>Perciformes</taxon>
        <taxon>Notothenioidei</taxon>
        <taxon>Nototheniidae</taxon>
        <taxon>Dissostichus</taxon>
    </lineage>
</organism>
<proteinExistence type="predicted"/>
<reference evidence="5 6" key="1">
    <citation type="submission" date="2020-03" db="EMBL/GenBank/DDBJ databases">
        <title>Dissostichus mawsoni Genome sequencing and assembly.</title>
        <authorList>
            <person name="Park H."/>
        </authorList>
    </citation>
    <scope>NUCLEOTIDE SEQUENCE [LARGE SCALE GENOMIC DNA]</scope>
    <source>
        <strain evidence="5">DM0001</strain>
        <tissue evidence="5">Muscle</tissue>
    </source>
</reference>
<dbReference type="PANTHER" id="PTHR22647">
    <property type="entry name" value="SH3 DOMAIN AND TETRATRICOPEPTIDE REPEATS CONTAINING PROTEIN"/>
    <property type="match status" value="1"/>
</dbReference>
<evidence type="ECO:0000256" key="3">
    <source>
        <dbReference type="SAM" id="MobiDB-lite"/>
    </source>
</evidence>
<dbReference type="Pfam" id="PF13181">
    <property type="entry name" value="TPR_8"/>
    <property type="match status" value="1"/>
</dbReference>
<evidence type="ECO:0000259" key="4">
    <source>
        <dbReference type="PROSITE" id="PS50002"/>
    </source>
</evidence>
<dbReference type="Gene3D" id="1.25.40.10">
    <property type="entry name" value="Tetratricopeptide repeat domain"/>
    <property type="match status" value="2"/>
</dbReference>
<accession>A0A7J5XHZ7</accession>
<keyword evidence="6" id="KW-1185">Reference proteome</keyword>
<dbReference type="InterPro" id="IPR042772">
    <property type="entry name" value="SH3TC1/SH3TC2"/>
</dbReference>
<dbReference type="InterPro" id="IPR001452">
    <property type="entry name" value="SH3_domain"/>
</dbReference>
<comment type="caution">
    <text evidence="5">The sequence shown here is derived from an EMBL/GenBank/DDBJ whole genome shotgun (WGS) entry which is preliminary data.</text>
</comment>
<dbReference type="PROSITE" id="PS50002">
    <property type="entry name" value="SH3"/>
    <property type="match status" value="1"/>
</dbReference>
<dbReference type="InterPro" id="IPR011990">
    <property type="entry name" value="TPR-like_helical_dom_sf"/>
</dbReference>
<dbReference type="InterPro" id="IPR019734">
    <property type="entry name" value="TPR_rpt"/>
</dbReference>
<evidence type="ECO:0000256" key="2">
    <source>
        <dbReference type="PROSITE-ProRule" id="PRU00192"/>
    </source>
</evidence>
<dbReference type="SUPFAM" id="SSF48452">
    <property type="entry name" value="TPR-like"/>
    <property type="match status" value="2"/>
</dbReference>
<dbReference type="PANTHER" id="PTHR22647:SF3">
    <property type="entry name" value="SH3 DOMAIN AND TETRATRICOPEPTIDE REPEAT-CONTAINING PROTEIN 1"/>
    <property type="match status" value="1"/>
</dbReference>
<dbReference type="SMART" id="SM00028">
    <property type="entry name" value="TPR"/>
    <property type="match status" value="5"/>
</dbReference>
<evidence type="ECO:0000313" key="5">
    <source>
        <dbReference type="EMBL" id="KAF3836722.1"/>
    </source>
</evidence>
<evidence type="ECO:0000256" key="1">
    <source>
        <dbReference type="ARBA" id="ARBA00022443"/>
    </source>
</evidence>
<dbReference type="EMBL" id="JAAKFY010000023">
    <property type="protein sequence ID" value="KAF3836722.1"/>
    <property type="molecule type" value="Genomic_DNA"/>
</dbReference>
<dbReference type="AlphaFoldDB" id="A0A7J5XHZ7"/>
<sequence length="885" mass="98667">MEYDAGGPDELSVAPGDRIIIVGLLVSCFEWFTGRKEATGEVGLVKTSLVEPSTDVTQSEDIFLDGEERTLFSVQEDKVIEETTALLKKKSQNDTDTMSCQDSEKKKSRKHSSPDPAVTVNGTLKEPHLATESKNPISPCFTVHPVVEGNTNTENFIPLLSFLEGRDYRAEFGVLYGLGSELLASSIFTGHSDEDELIAFLGVARETARKKRLYWPHTRLCFLLGKLCAGRLKFSQARVYLEEALSVPREGFTDLRLLVLCGEAQRTWGTSPSQEYLTLGRIYSELQLPHLSVSSARRASLQPSATLTDCLSSMALAMDNVNKLYGITEQEASILPKVAPYLHQALSSIQGGGSDRYHVLGHRITVCLSQLFCKNSMVGHAICRMHTLINNNGPSLCISVPERNSALIWLAWLHIDNHQPDVALDVLDLVLASMPEHCTTPQEGVVLNMRGVALRYMGDLRRAAESYQAAVDICQEYEDMPNWAVAQANLGLLCLKAGAKGLAQRHLTEAVQLFSELEEGGHEADFITVLLELGQHYLSATRHLSLLYGCESPDQAQCIVYSQHQVALLQSTGDRGQEGEALEAISQLFLNLGTERVAYRAALDYTKTNLGISIDLGCREKEAYGWLQAGRIYHLVQQTELVDLYIQDVALSTGDTQFILKLLEAAGDIFFNSSRDRDKAITFYRDRALPVAVKSNSVRSRLRLCNKLTELMLSLKLYGEAVEFAQTALDISITLGDSLNERVAHHRLASLFHRLEQFELAEHYYLKTLTLCPTPLMFDEETLYYARVYQTLGDIIFYDLKDPHDAAGYYHLALAAAMDLGNKRSQLQLCTRLATIYHNFLTDRELSLFFYQKARAFAAELNVRRINISPDQQFSGASQYKTNGP</sequence>